<dbReference type="EnsemblPlants" id="OBART04G06550.1">
    <property type="protein sequence ID" value="OBART04G06550.1"/>
    <property type="gene ID" value="OBART04G06550"/>
</dbReference>
<dbReference type="Proteomes" id="UP000026960">
    <property type="component" value="Chromosome 4"/>
</dbReference>
<dbReference type="STRING" id="65489.A0A0D3FTU0"/>
<dbReference type="InterPro" id="IPR014044">
    <property type="entry name" value="CAP_dom"/>
</dbReference>
<dbReference type="Pfam" id="PF00188">
    <property type="entry name" value="CAP"/>
    <property type="match status" value="1"/>
</dbReference>
<proteinExistence type="predicted"/>
<dbReference type="InterPro" id="IPR035940">
    <property type="entry name" value="CAP_sf"/>
</dbReference>
<accession>A0A0D3FTU0</accession>
<dbReference type="Gene3D" id="3.40.33.10">
    <property type="entry name" value="CAP"/>
    <property type="match status" value="1"/>
</dbReference>
<protein>
    <recommendedName>
        <fullName evidence="2">SCP domain-containing protein</fullName>
    </recommendedName>
</protein>
<keyword evidence="4" id="KW-1185">Reference proteome</keyword>
<evidence type="ECO:0000313" key="4">
    <source>
        <dbReference type="Proteomes" id="UP000026960"/>
    </source>
</evidence>
<dbReference type="SUPFAM" id="SSF55797">
    <property type="entry name" value="PR-1-like"/>
    <property type="match status" value="1"/>
</dbReference>
<organism evidence="3">
    <name type="scientific">Oryza barthii</name>
    <dbReference type="NCBI Taxonomy" id="65489"/>
    <lineage>
        <taxon>Eukaryota</taxon>
        <taxon>Viridiplantae</taxon>
        <taxon>Streptophyta</taxon>
        <taxon>Embryophyta</taxon>
        <taxon>Tracheophyta</taxon>
        <taxon>Spermatophyta</taxon>
        <taxon>Magnoliopsida</taxon>
        <taxon>Liliopsida</taxon>
        <taxon>Poales</taxon>
        <taxon>Poaceae</taxon>
        <taxon>BOP clade</taxon>
        <taxon>Oryzoideae</taxon>
        <taxon>Oryzeae</taxon>
        <taxon>Oryzinae</taxon>
        <taxon>Oryza</taxon>
    </lineage>
</organism>
<reference evidence="3" key="2">
    <citation type="submission" date="2015-03" db="UniProtKB">
        <authorList>
            <consortium name="EnsemblPlants"/>
        </authorList>
    </citation>
    <scope>IDENTIFICATION</scope>
</reference>
<dbReference type="PANTHER" id="PTHR10334">
    <property type="entry name" value="CYSTEINE-RICH SECRETORY PROTEIN-RELATED"/>
    <property type="match status" value="1"/>
</dbReference>
<feature type="chain" id="PRO_5002261911" description="SCP domain-containing protein" evidence="1">
    <location>
        <begin position="26"/>
        <end position="184"/>
    </location>
</feature>
<dbReference type="HOGENOM" id="CLU_035730_8_2_1"/>
<reference evidence="3" key="1">
    <citation type="journal article" date="2009" name="Rice">
        <title>De Novo Next Generation Sequencing of Plant Genomes.</title>
        <authorList>
            <person name="Rounsley S."/>
            <person name="Marri P.R."/>
            <person name="Yu Y."/>
            <person name="He R."/>
            <person name="Sisneros N."/>
            <person name="Goicoechea J.L."/>
            <person name="Lee S.J."/>
            <person name="Angelova A."/>
            <person name="Kudrna D."/>
            <person name="Luo M."/>
            <person name="Affourtit J."/>
            <person name="Desany B."/>
            <person name="Knight J."/>
            <person name="Niazi F."/>
            <person name="Egholm M."/>
            <person name="Wing R.A."/>
        </authorList>
    </citation>
    <scope>NUCLEOTIDE SEQUENCE [LARGE SCALE GENOMIC DNA]</scope>
    <source>
        <strain evidence="3">cv. IRGC 105608</strain>
    </source>
</reference>
<feature type="domain" description="SCP" evidence="2">
    <location>
        <begin position="36"/>
        <end position="184"/>
    </location>
</feature>
<evidence type="ECO:0000259" key="2">
    <source>
        <dbReference type="SMART" id="SM00198"/>
    </source>
</evidence>
<dbReference type="InterPro" id="IPR001283">
    <property type="entry name" value="CRISP-related"/>
</dbReference>
<sequence length="184" mass="18772">MSSSFSCLAILSLLALASHLPDAASAPRGIGPLSPVAAAKLVSAVNDARRQVGAPPVVWSAAAAQRAKLSAEWLSGSGPTEGRCDVANANLDPTCRVLRKPIVAMTYFVTGGGPGRRRAADAVGAWAEGRRWYDAGANRCVAGGGEECASYKDMVQPAWKTVGCAVAPCASGQTLTICVFSPAG</sequence>
<evidence type="ECO:0000256" key="1">
    <source>
        <dbReference type="SAM" id="SignalP"/>
    </source>
</evidence>
<keyword evidence="1" id="KW-0732">Signal</keyword>
<dbReference type="PaxDb" id="65489-OBART04G06550.1"/>
<feature type="signal peptide" evidence="1">
    <location>
        <begin position="1"/>
        <end position="25"/>
    </location>
</feature>
<name>A0A0D3FTU0_9ORYZ</name>
<dbReference type="AlphaFoldDB" id="A0A0D3FTU0"/>
<evidence type="ECO:0000313" key="3">
    <source>
        <dbReference type="EnsemblPlants" id="OBART04G06550.1"/>
    </source>
</evidence>
<dbReference type="Gramene" id="OBART04G06550.1">
    <property type="protein sequence ID" value="OBART04G06550.1"/>
    <property type="gene ID" value="OBART04G06550"/>
</dbReference>
<dbReference type="eggNOG" id="KOG3017">
    <property type="taxonomic scope" value="Eukaryota"/>
</dbReference>
<dbReference type="SMART" id="SM00198">
    <property type="entry name" value="SCP"/>
    <property type="match status" value="1"/>
</dbReference>